<feature type="compositionally biased region" description="Low complexity" evidence="1">
    <location>
        <begin position="745"/>
        <end position="766"/>
    </location>
</feature>
<protein>
    <submittedName>
        <fullName evidence="2">Uncharacterized protein</fullName>
    </submittedName>
</protein>
<feature type="region of interest" description="Disordered" evidence="1">
    <location>
        <begin position="295"/>
        <end position="354"/>
    </location>
</feature>
<feature type="compositionally biased region" description="Pro residues" evidence="1">
    <location>
        <begin position="184"/>
        <end position="197"/>
    </location>
</feature>
<feature type="compositionally biased region" description="Pro residues" evidence="1">
    <location>
        <begin position="102"/>
        <end position="115"/>
    </location>
</feature>
<name>A0AAD7RVV5_9TELE</name>
<feature type="region of interest" description="Disordered" evidence="1">
    <location>
        <begin position="585"/>
        <end position="766"/>
    </location>
</feature>
<feature type="region of interest" description="Disordered" evidence="1">
    <location>
        <begin position="538"/>
        <end position="566"/>
    </location>
</feature>
<feature type="compositionally biased region" description="Pro residues" evidence="1">
    <location>
        <begin position="24"/>
        <end position="55"/>
    </location>
</feature>
<feature type="compositionally biased region" description="Gly residues" evidence="1">
    <location>
        <begin position="611"/>
        <end position="626"/>
    </location>
</feature>
<feature type="region of interest" description="Disordered" evidence="1">
    <location>
        <begin position="92"/>
        <end position="279"/>
    </location>
</feature>
<feature type="region of interest" description="Disordered" evidence="1">
    <location>
        <begin position="458"/>
        <end position="497"/>
    </location>
</feature>
<evidence type="ECO:0000313" key="3">
    <source>
        <dbReference type="Proteomes" id="UP001221898"/>
    </source>
</evidence>
<feature type="region of interest" description="Disordered" evidence="1">
    <location>
        <begin position="11"/>
        <end position="76"/>
    </location>
</feature>
<gene>
    <name evidence="2" type="ORF">AAFF_G00094890</name>
</gene>
<comment type="caution">
    <text evidence="2">The sequence shown here is derived from an EMBL/GenBank/DDBJ whole genome shotgun (WGS) entry which is preliminary data.</text>
</comment>
<dbReference type="EMBL" id="JAINUG010000160">
    <property type="protein sequence ID" value="KAJ8391222.1"/>
    <property type="molecule type" value="Genomic_DNA"/>
</dbReference>
<accession>A0AAD7RVV5</accession>
<evidence type="ECO:0000313" key="2">
    <source>
        <dbReference type="EMBL" id="KAJ8391222.1"/>
    </source>
</evidence>
<dbReference type="AlphaFoldDB" id="A0AAD7RVV5"/>
<evidence type="ECO:0000256" key="1">
    <source>
        <dbReference type="SAM" id="MobiDB-lite"/>
    </source>
</evidence>
<organism evidence="2 3">
    <name type="scientific">Aldrovandia affinis</name>
    <dbReference type="NCBI Taxonomy" id="143900"/>
    <lineage>
        <taxon>Eukaryota</taxon>
        <taxon>Metazoa</taxon>
        <taxon>Chordata</taxon>
        <taxon>Craniata</taxon>
        <taxon>Vertebrata</taxon>
        <taxon>Euteleostomi</taxon>
        <taxon>Actinopterygii</taxon>
        <taxon>Neopterygii</taxon>
        <taxon>Teleostei</taxon>
        <taxon>Notacanthiformes</taxon>
        <taxon>Halosauridae</taxon>
        <taxon>Aldrovandia</taxon>
    </lineage>
</organism>
<feature type="compositionally biased region" description="Pro residues" evidence="1">
    <location>
        <begin position="136"/>
        <end position="147"/>
    </location>
</feature>
<sequence>MLALVLAESAQQAAMLSQRRASGPPTPVSPSPAGPPGVPPPAPAPAPAPARPPCHAPSSTTPSPLAASPAEAHALAGGTKSPSVFFASDVIAGDGVTSPHGPSVPAPLPEYPPPAGALRESSPPWARCPSAAPTKRPAPPQPRPHPCPAAGHRAQRRGRPLQGGPQPSPAPAPPSGEALGGHTAPPPRPQRPPPTAPCPSSRALHGEPPGRRGALRHRPRPPPFHPLAETADEVPPQPPLPPRRASAHQLSYLYHHPKPEGAMEPPPAPTEAYYHHPRAVPTAGQSYHYHRPESVPLCTCPGPPNPTPRSSTAPAPTPATLPWGPSPSTPLSSPGPPLPRGDYPRGQSYGVLDGGAGYPTIRRVRSLHAGPMSRAELPLEDEAVYYQRPVYQYKAVYQAPPPPPSSQVDYHVTQLQPYFENGRVQYRYSPYSGPQPPDAQHYGVDPYGTLRLRQAHSFSGRHHHHHQQQPPHPPHSHPGRVAGSKASGGYHSCLSRHILPAPGKEHSFISRDMPPPAGAVYLAWDPEDSERLYLHSLQRDGHGRQQRTVGPVPSHRHLRSKSDPGKAALVAAEGKDGRYGVAVISQHPPRHQPSDSDASAYSDQERRYHGNGLGDKPGKHAGGGSWGSQHAQRQDGGRPNPYKGEPSDHKQGGRHRPENSECRGHPSRYERPDSDRHAGRVKAPAAGPEGDPQGGPFRGPAPPPKPERSQSVRERHHYPPTTTPDLLRTSPRTAPTGEATPPTSPTGSGLRLTTTTWTTITPWPSP</sequence>
<feature type="compositionally biased region" description="Low complexity" evidence="1">
    <location>
        <begin position="56"/>
        <end position="76"/>
    </location>
</feature>
<keyword evidence="3" id="KW-1185">Reference proteome</keyword>
<feature type="compositionally biased region" description="Basic and acidic residues" evidence="1">
    <location>
        <begin position="645"/>
        <end position="678"/>
    </location>
</feature>
<proteinExistence type="predicted"/>
<dbReference type="Proteomes" id="UP001221898">
    <property type="component" value="Unassembled WGS sequence"/>
</dbReference>
<feature type="compositionally biased region" description="Pro residues" evidence="1">
    <location>
        <begin position="315"/>
        <end position="339"/>
    </location>
</feature>
<reference evidence="2" key="1">
    <citation type="journal article" date="2023" name="Science">
        <title>Genome structures resolve the early diversification of teleost fishes.</title>
        <authorList>
            <person name="Parey E."/>
            <person name="Louis A."/>
            <person name="Montfort J."/>
            <person name="Bouchez O."/>
            <person name="Roques C."/>
            <person name="Iampietro C."/>
            <person name="Lluch J."/>
            <person name="Castinel A."/>
            <person name="Donnadieu C."/>
            <person name="Desvignes T."/>
            <person name="Floi Bucao C."/>
            <person name="Jouanno E."/>
            <person name="Wen M."/>
            <person name="Mejri S."/>
            <person name="Dirks R."/>
            <person name="Jansen H."/>
            <person name="Henkel C."/>
            <person name="Chen W.J."/>
            <person name="Zahm M."/>
            <person name="Cabau C."/>
            <person name="Klopp C."/>
            <person name="Thompson A.W."/>
            <person name="Robinson-Rechavi M."/>
            <person name="Braasch I."/>
            <person name="Lecointre G."/>
            <person name="Bobe J."/>
            <person name="Postlethwait J.H."/>
            <person name="Berthelot C."/>
            <person name="Roest Crollius H."/>
            <person name="Guiguen Y."/>
        </authorList>
    </citation>
    <scope>NUCLEOTIDE SEQUENCE</scope>
    <source>
        <strain evidence="2">NC1722</strain>
    </source>
</reference>